<protein>
    <submittedName>
        <fullName evidence="8">Ubiquitin-conjugating enzyme E2 G2 isoform X1</fullName>
    </submittedName>
</protein>
<dbReference type="CTD" id="7327"/>
<evidence type="ECO:0000313" key="8">
    <source>
        <dbReference type="RefSeq" id="XP_032347439.1"/>
    </source>
</evidence>
<proteinExistence type="inferred from homology"/>
<feature type="active site" description="Glycyl thioester intermediate" evidence="4">
    <location>
        <position position="126"/>
    </location>
</feature>
<dbReference type="GO" id="GO:0016740">
    <property type="term" value="F:transferase activity"/>
    <property type="evidence" value="ECO:0007669"/>
    <property type="project" value="UniProtKB-KW"/>
</dbReference>
<dbReference type="PROSITE" id="PS00183">
    <property type="entry name" value="UBC_1"/>
    <property type="match status" value="1"/>
</dbReference>
<reference evidence="7" key="1">
    <citation type="submission" date="2025-05" db="UniProtKB">
        <authorList>
            <consortium name="RefSeq"/>
        </authorList>
    </citation>
    <scope>NUCLEOTIDE SEQUENCE [LARGE SCALE GENOMIC DNA]</scope>
</reference>
<dbReference type="RefSeq" id="XP_032347439.1">
    <property type="nucleotide sequence ID" value="XM_032491548.1"/>
</dbReference>
<reference evidence="8" key="2">
    <citation type="submission" date="2025-08" db="UniProtKB">
        <authorList>
            <consortium name="RefSeq"/>
        </authorList>
    </citation>
    <scope>IDENTIFICATION</scope>
    <source>
        <tissue evidence="8">Ear skin</tissue>
    </source>
</reference>
<dbReference type="GO" id="GO:0005524">
    <property type="term" value="F:ATP binding"/>
    <property type="evidence" value="ECO:0007669"/>
    <property type="project" value="UniProtKB-UniRule"/>
</dbReference>
<dbReference type="PROSITE" id="PS50127">
    <property type="entry name" value="UBC_2"/>
    <property type="match status" value="1"/>
</dbReference>
<dbReference type="InterPro" id="IPR023313">
    <property type="entry name" value="UBQ-conjugating_AS"/>
</dbReference>
<dbReference type="GeneID" id="102511243"/>
<keyword evidence="5" id="KW-0547">Nucleotide-binding</keyword>
<dbReference type="SMART" id="SM00212">
    <property type="entry name" value="UBCc"/>
    <property type="match status" value="1"/>
</dbReference>
<comment type="similarity">
    <text evidence="5">Belongs to the ubiquitin-conjugating enzyme family.</text>
</comment>
<evidence type="ECO:0000256" key="4">
    <source>
        <dbReference type="PROSITE-ProRule" id="PRU10133"/>
    </source>
</evidence>
<evidence type="ECO:0000313" key="7">
    <source>
        <dbReference type="Proteomes" id="UP000694856"/>
    </source>
</evidence>
<dbReference type="AlphaFoldDB" id="A0A8B8TYQ6"/>
<dbReference type="PANTHER" id="PTHR24067">
    <property type="entry name" value="UBIQUITIN-CONJUGATING ENZYME E2"/>
    <property type="match status" value="1"/>
</dbReference>
<dbReference type="SUPFAM" id="SSF54495">
    <property type="entry name" value="UBC-like"/>
    <property type="match status" value="1"/>
</dbReference>
<evidence type="ECO:0000259" key="6">
    <source>
        <dbReference type="PROSITE" id="PS50127"/>
    </source>
</evidence>
<dbReference type="InterPro" id="IPR000608">
    <property type="entry name" value="UBC"/>
</dbReference>
<evidence type="ECO:0000256" key="5">
    <source>
        <dbReference type="RuleBase" id="RU362109"/>
    </source>
</evidence>
<dbReference type="Pfam" id="PF00179">
    <property type="entry name" value="UQ_con"/>
    <property type="match status" value="1"/>
</dbReference>
<keyword evidence="2 5" id="KW-0833">Ubl conjugation pathway</keyword>
<organism evidence="7 8">
    <name type="scientific">Camelus ferus</name>
    <name type="common">Wild bactrian camel</name>
    <name type="synonym">Camelus bactrianus ferus</name>
    <dbReference type="NCBI Taxonomy" id="419612"/>
    <lineage>
        <taxon>Eukaryota</taxon>
        <taxon>Metazoa</taxon>
        <taxon>Chordata</taxon>
        <taxon>Craniata</taxon>
        <taxon>Vertebrata</taxon>
        <taxon>Euteleostomi</taxon>
        <taxon>Mammalia</taxon>
        <taxon>Eutheria</taxon>
        <taxon>Laurasiatheria</taxon>
        <taxon>Artiodactyla</taxon>
        <taxon>Tylopoda</taxon>
        <taxon>Camelidae</taxon>
        <taxon>Camelus</taxon>
    </lineage>
</organism>
<keyword evidence="7" id="KW-1185">Reference proteome</keyword>
<keyword evidence="5" id="KW-0067">ATP-binding</keyword>
<dbReference type="Gene3D" id="3.10.110.10">
    <property type="entry name" value="Ubiquitin Conjugating Enzyme"/>
    <property type="match status" value="1"/>
</dbReference>
<feature type="domain" description="UBC core" evidence="6">
    <location>
        <begin position="41"/>
        <end position="201"/>
    </location>
</feature>
<dbReference type="Proteomes" id="UP000694856">
    <property type="component" value="Chromosome 1"/>
</dbReference>
<gene>
    <name evidence="8" type="primary">UBE2G2</name>
</gene>
<name>A0A8B8TYQ6_CAMFR</name>
<evidence type="ECO:0000256" key="1">
    <source>
        <dbReference type="ARBA" id="ARBA00022679"/>
    </source>
</evidence>
<dbReference type="InterPro" id="IPR016135">
    <property type="entry name" value="UBQ-conjugating_enzyme/RWD"/>
</dbReference>
<evidence type="ECO:0000256" key="2">
    <source>
        <dbReference type="ARBA" id="ARBA00022786"/>
    </source>
</evidence>
<keyword evidence="1" id="KW-0808">Transferase</keyword>
<comment type="pathway">
    <text evidence="3">Protein modification.</text>
</comment>
<sequence>MAGTALKRLMAEYKHSSGLSVSVRTASEDSDGSVSSVPVLTACVCLAGTVNELTLNPPEGIVAGPMNEENFFEWEALIMGPEDTCFEFGVFPAILSFPLDYPLSPPKMRFTCEMFHPNIYPDGRVCISILHAPGDDPMGYESSAERWSPVQSVEKILLSVSPTMRAGPTWTPLKCGGMTGSSFTRLPSRSCRSRWGSEPRTVPAPACTHTARRFPVSSETLGDSDTLCWYQKRQACRTTASIFSHLSYPKQASLLKLRPEDGDSWVWRGVPGVVQGAVTTASPSCCAHTPSSWWPPSLPQCEGGCAGPLGTGTSNVLPKTGAL</sequence>
<evidence type="ECO:0000256" key="3">
    <source>
        <dbReference type="ARBA" id="ARBA00043952"/>
    </source>
</evidence>
<accession>A0A8B8TYQ6</accession>
<dbReference type="InterPro" id="IPR050113">
    <property type="entry name" value="Ub_conjugating_enzyme"/>
</dbReference>
<dbReference type="KEGG" id="cfr:102511243"/>